<sequence length="201" mass="20291">MVAALIALAGGLAACDSSADGPVSITQPAGPPTTAPGTEPTVVPGSTDPTPAPGPGPSPTGLPSRDDATVDARDYQQRDSYYFQSPTGNIMCGIISQSTLGVGCQLGHANVIPPQLPDCTDAPNRKVAVHVYGSKAEFLCTSQGIFVGEPVDGSRKGGGKILNYGDTIVVLGAACTSTQQGMRCDAGGHGFLISADSQSLF</sequence>
<evidence type="ECO:0000256" key="1">
    <source>
        <dbReference type="SAM" id="MobiDB-lite"/>
    </source>
</evidence>
<protein>
    <submittedName>
        <fullName evidence="3">Uncharacterized protein</fullName>
    </submittedName>
</protein>
<feature type="region of interest" description="Disordered" evidence="1">
    <location>
        <begin position="16"/>
        <end position="67"/>
    </location>
</feature>
<accession>A0ABQ2KNM2</accession>
<reference evidence="4" key="1">
    <citation type="journal article" date="2019" name="Int. J. Syst. Evol. Microbiol.">
        <title>The Global Catalogue of Microorganisms (GCM) 10K type strain sequencing project: providing services to taxonomists for standard genome sequencing and annotation.</title>
        <authorList>
            <consortium name="The Broad Institute Genomics Platform"/>
            <consortium name="The Broad Institute Genome Sequencing Center for Infectious Disease"/>
            <person name="Wu L."/>
            <person name="Ma J."/>
        </authorList>
    </citation>
    <scope>NUCLEOTIDE SEQUENCE [LARGE SCALE GENOMIC DNA]</scope>
    <source>
        <strain evidence="4">CGMCC 4.7329</strain>
    </source>
</reference>
<keyword evidence="4" id="KW-1185">Reference proteome</keyword>
<dbReference type="EMBL" id="BMNE01000005">
    <property type="protein sequence ID" value="GGN88762.1"/>
    <property type="molecule type" value="Genomic_DNA"/>
</dbReference>
<comment type="caution">
    <text evidence="3">The sequence shown here is derived from an EMBL/GenBank/DDBJ whole genome shotgun (WGS) entry which is preliminary data.</text>
</comment>
<gene>
    <name evidence="3" type="ORF">GCM10011610_46540</name>
</gene>
<feature type="compositionally biased region" description="Low complexity" evidence="1">
    <location>
        <begin position="35"/>
        <end position="49"/>
    </location>
</feature>
<dbReference type="Pfam" id="PF20341">
    <property type="entry name" value="DUF6636"/>
    <property type="match status" value="1"/>
</dbReference>
<organism evidence="3 4">
    <name type="scientific">Nocardia rhizosphaerihabitans</name>
    <dbReference type="NCBI Taxonomy" id="1691570"/>
    <lineage>
        <taxon>Bacteria</taxon>
        <taxon>Bacillati</taxon>
        <taxon>Actinomycetota</taxon>
        <taxon>Actinomycetes</taxon>
        <taxon>Mycobacteriales</taxon>
        <taxon>Nocardiaceae</taxon>
        <taxon>Nocardia</taxon>
    </lineage>
</organism>
<keyword evidence="2" id="KW-0732">Signal</keyword>
<proteinExistence type="predicted"/>
<name>A0ABQ2KNM2_9NOCA</name>
<feature type="compositionally biased region" description="Pro residues" evidence="1">
    <location>
        <begin position="50"/>
        <end position="60"/>
    </location>
</feature>
<dbReference type="Proteomes" id="UP000658127">
    <property type="component" value="Unassembled WGS sequence"/>
</dbReference>
<evidence type="ECO:0000313" key="4">
    <source>
        <dbReference type="Proteomes" id="UP000658127"/>
    </source>
</evidence>
<evidence type="ECO:0000256" key="2">
    <source>
        <dbReference type="SAM" id="SignalP"/>
    </source>
</evidence>
<feature type="signal peptide" evidence="2">
    <location>
        <begin position="1"/>
        <end position="19"/>
    </location>
</feature>
<dbReference type="InterPro" id="IPR046576">
    <property type="entry name" value="DUF6636"/>
</dbReference>
<evidence type="ECO:0000313" key="3">
    <source>
        <dbReference type="EMBL" id="GGN88762.1"/>
    </source>
</evidence>
<feature type="chain" id="PRO_5046417110" evidence="2">
    <location>
        <begin position="20"/>
        <end position="201"/>
    </location>
</feature>